<protein>
    <recommendedName>
        <fullName evidence="4">Energy-coupling factor transporter transmembrane protein EcfT</fullName>
    </recommendedName>
</protein>
<dbReference type="Proteomes" id="UP000831786">
    <property type="component" value="Chromosome"/>
</dbReference>
<evidence type="ECO:0000313" key="3">
    <source>
        <dbReference type="Proteomes" id="UP000831786"/>
    </source>
</evidence>
<gene>
    <name evidence="2" type="ORF">MUN78_13210</name>
</gene>
<reference evidence="2 3" key="1">
    <citation type="submission" date="2022-04" db="EMBL/GenBank/DDBJ databases">
        <title>Leucobacter sp. isolated from rhizosphere of garlic.</title>
        <authorList>
            <person name="Won M."/>
            <person name="Lee C.-M."/>
            <person name="Woen H.-Y."/>
            <person name="Kwon S.-W."/>
        </authorList>
    </citation>
    <scope>NUCLEOTIDE SEQUENCE [LARGE SCALE GENOMIC DNA]</scope>
    <source>
        <strain evidence="2 3">H21R-40</strain>
    </source>
</reference>
<dbReference type="RefSeq" id="WP_244727011.1">
    <property type="nucleotide sequence ID" value="NZ_CP095045.1"/>
</dbReference>
<evidence type="ECO:0000256" key="1">
    <source>
        <dbReference type="SAM" id="Phobius"/>
    </source>
</evidence>
<name>A0ABY4FK64_9MICO</name>
<keyword evidence="1" id="KW-1133">Transmembrane helix</keyword>
<proteinExistence type="predicted"/>
<organism evidence="2 3">
    <name type="scientific">Leucobacter allii</name>
    <dbReference type="NCBI Taxonomy" id="2932247"/>
    <lineage>
        <taxon>Bacteria</taxon>
        <taxon>Bacillati</taxon>
        <taxon>Actinomycetota</taxon>
        <taxon>Actinomycetes</taxon>
        <taxon>Micrococcales</taxon>
        <taxon>Microbacteriaceae</taxon>
        <taxon>Leucobacter</taxon>
    </lineage>
</organism>
<evidence type="ECO:0000313" key="2">
    <source>
        <dbReference type="EMBL" id="UOQ56624.1"/>
    </source>
</evidence>
<feature type="transmembrane region" description="Helical" evidence="1">
    <location>
        <begin position="71"/>
        <end position="94"/>
    </location>
</feature>
<dbReference type="EMBL" id="CP095045">
    <property type="protein sequence ID" value="UOQ56624.1"/>
    <property type="molecule type" value="Genomic_DNA"/>
</dbReference>
<feature type="transmembrane region" description="Helical" evidence="1">
    <location>
        <begin position="33"/>
        <end position="59"/>
    </location>
</feature>
<evidence type="ECO:0008006" key="4">
    <source>
        <dbReference type="Google" id="ProtNLM"/>
    </source>
</evidence>
<keyword evidence="3" id="KW-1185">Reference proteome</keyword>
<accession>A0ABY4FK64</accession>
<sequence length="104" mass="10695">MSITAAARASRTGGIGHAHPARPAASSRTSLTFGVFLLTTLLSALLPALPLLIAGASLLTELRSRKGMQAVIWILAGLLTALQATMLLPPTLIVETSTSVVPLP</sequence>
<keyword evidence="1" id="KW-0472">Membrane</keyword>
<keyword evidence="1" id="KW-0812">Transmembrane</keyword>